<dbReference type="EMBL" id="OV170226">
    <property type="protein sequence ID" value="CAH0727205.1"/>
    <property type="molecule type" value="Genomic_DNA"/>
</dbReference>
<protein>
    <recommendedName>
        <fullName evidence="2">FP protein C-terminal domain-containing protein</fullName>
    </recommendedName>
</protein>
<evidence type="ECO:0000313" key="4">
    <source>
        <dbReference type="Proteomes" id="UP000838878"/>
    </source>
</evidence>
<dbReference type="Gene3D" id="3.30.40.10">
    <property type="entry name" value="Zinc/RING finger domain, C3HC4 (zinc finger)"/>
    <property type="match status" value="1"/>
</dbReference>
<keyword evidence="1" id="KW-0175">Coiled coil</keyword>
<feature type="non-terminal residue" evidence="3">
    <location>
        <position position="348"/>
    </location>
</feature>
<dbReference type="Pfam" id="PF25298">
    <property type="entry name" value="Baculo_FP_2nd"/>
    <property type="match status" value="1"/>
</dbReference>
<dbReference type="SUPFAM" id="SSF57903">
    <property type="entry name" value="FYVE/PHD zinc finger"/>
    <property type="match status" value="1"/>
</dbReference>
<dbReference type="InterPro" id="IPR011011">
    <property type="entry name" value="Znf_FYVE_PHD"/>
</dbReference>
<evidence type="ECO:0000259" key="2">
    <source>
        <dbReference type="Pfam" id="PF25298"/>
    </source>
</evidence>
<gene>
    <name evidence="3" type="ORF">BINO364_LOCUS12580</name>
</gene>
<proteinExistence type="predicted"/>
<evidence type="ECO:0000313" key="3">
    <source>
        <dbReference type="EMBL" id="CAH0727205.1"/>
    </source>
</evidence>
<sequence>MLNECYICKTAVLVTQKRIKCIKCQTQCHLECTNPTSSNKSVLSRGKWICLLCTSTANKGGNNTRTPPSCEETINKEVNNTQILSTPSTSTEGPQYLNKNSDFLLAIRDEVKEAVSRTIGGELSKIREELNGLQNIKVSIDYLSSLFESVKQELEEAKTEIFNLKKENSNLKEIIATNNSTINFLEKESRSSNIELHCVPEFRSENLVKVVEQIGNIIKVPILEGHISKCTRIAKFNKNSSRPRSVLVKFGNQLLRDRFLASVINFNKSNAGNKLNTSHIRISRDKTPIYISENLTAVAKELHGATRIFAKEKGYRFVWTRNGKIFLRKSISSDIIVVKTKDQLKSLE</sequence>
<keyword evidence="4" id="KW-1185">Reference proteome</keyword>
<reference evidence="3" key="1">
    <citation type="submission" date="2021-12" db="EMBL/GenBank/DDBJ databases">
        <authorList>
            <person name="Martin H S."/>
        </authorList>
    </citation>
    <scope>NUCLEOTIDE SEQUENCE</scope>
</reference>
<name>A0A8J9VIY9_9NEOP</name>
<dbReference type="Proteomes" id="UP000838878">
    <property type="component" value="Chromosome 6"/>
</dbReference>
<dbReference type="InterPro" id="IPR013083">
    <property type="entry name" value="Znf_RING/FYVE/PHD"/>
</dbReference>
<organism evidence="3 4">
    <name type="scientific">Brenthis ino</name>
    <name type="common">lesser marbled fritillary</name>
    <dbReference type="NCBI Taxonomy" id="405034"/>
    <lineage>
        <taxon>Eukaryota</taxon>
        <taxon>Metazoa</taxon>
        <taxon>Ecdysozoa</taxon>
        <taxon>Arthropoda</taxon>
        <taxon>Hexapoda</taxon>
        <taxon>Insecta</taxon>
        <taxon>Pterygota</taxon>
        <taxon>Neoptera</taxon>
        <taxon>Endopterygota</taxon>
        <taxon>Lepidoptera</taxon>
        <taxon>Glossata</taxon>
        <taxon>Ditrysia</taxon>
        <taxon>Papilionoidea</taxon>
        <taxon>Nymphalidae</taxon>
        <taxon>Heliconiinae</taxon>
        <taxon>Argynnini</taxon>
        <taxon>Brenthis</taxon>
    </lineage>
</organism>
<accession>A0A8J9VIY9</accession>
<dbReference type="OrthoDB" id="6925420at2759"/>
<dbReference type="InterPro" id="IPR057251">
    <property type="entry name" value="FP_C"/>
</dbReference>
<dbReference type="AlphaFoldDB" id="A0A8J9VIY9"/>
<evidence type="ECO:0000256" key="1">
    <source>
        <dbReference type="SAM" id="Coils"/>
    </source>
</evidence>
<dbReference type="CDD" id="cd15489">
    <property type="entry name" value="PHD_SF"/>
    <property type="match status" value="1"/>
</dbReference>
<feature type="domain" description="FP protein C-terminal" evidence="2">
    <location>
        <begin position="299"/>
        <end position="347"/>
    </location>
</feature>
<feature type="coiled-coil region" evidence="1">
    <location>
        <begin position="140"/>
        <end position="174"/>
    </location>
</feature>